<evidence type="ECO:0000313" key="5">
    <source>
        <dbReference type="Proteomes" id="UP001164693"/>
    </source>
</evidence>
<keyword evidence="5" id="KW-1185">Reference proteome</keyword>
<dbReference type="PANTHER" id="PTHR33744:SF7">
    <property type="entry name" value="PUCR FAMILY TRANSCRIPTIONAL REGULATOR"/>
    <property type="match status" value="1"/>
</dbReference>
<name>A0ABY7JY00_9ACTN</name>
<comment type="similarity">
    <text evidence="1">Belongs to the CdaR family.</text>
</comment>
<dbReference type="Gene3D" id="1.10.10.2840">
    <property type="entry name" value="PucR C-terminal helix-turn-helix domain"/>
    <property type="match status" value="1"/>
</dbReference>
<dbReference type="InterPro" id="IPR025736">
    <property type="entry name" value="PucR_C-HTH_dom"/>
</dbReference>
<evidence type="ECO:0000313" key="4">
    <source>
        <dbReference type="EMBL" id="WAX56533.1"/>
    </source>
</evidence>
<proteinExistence type="inferred from homology"/>
<accession>A0ABY7JY00</accession>
<protein>
    <submittedName>
        <fullName evidence="4">Helix-turn-helix domain-containing protein</fullName>
    </submittedName>
</protein>
<dbReference type="Pfam" id="PF17853">
    <property type="entry name" value="GGDEF_2"/>
    <property type="match status" value="1"/>
</dbReference>
<dbReference type="Pfam" id="PF13556">
    <property type="entry name" value="HTH_30"/>
    <property type="match status" value="1"/>
</dbReference>
<evidence type="ECO:0000259" key="2">
    <source>
        <dbReference type="Pfam" id="PF13556"/>
    </source>
</evidence>
<dbReference type="PANTHER" id="PTHR33744">
    <property type="entry name" value="CARBOHYDRATE DIACID REGULATOR"/>
    <property type="match status" value="1"/>
</dbReference>
<dbReference type="InterPro" id="IPR041522">
    <property type="entry name" value="CdaR_GGDEF"/>
</dbReference>
<feature type="domain" description="PucR C-terminal helix-turn-helix" evidence="2">
    <location>
        <begin position="323"/>
        <end position="380"/>
    </location>
</feature>
<gene>
    <name evidence="4" type="ORF">M6B22_18660</name>
</gene>
<feature type="domain" description="CdaR GGDEF-like" evidence="3">
    <location>
        <begin position="168"/>
        <end position="275"/>
    </location>
</feature>
<dbReference type="Proteomes" id="UP001164693">
    <property type="component" value="Chromosome"/>
</dbReference>
<dbReference type="InterPro" id="IPR042070">
    <property type="entry name" value="PucR_C-HTH_sf"/>
</dbReference>
<dbReference type="RefSeq" id="WP_269443069.1">
    <property type="nucleotide sequence ID" value="NZ_CP097463.1"/>
</dbReference>
<dbReference type="InterPro" id="IPR051448">
    <property type="entry name" value="CdaR-like_regulators"/>
</dbReference>
<evidence type="ECO:0000259" key="3">
    <source>
        <dbReference type="Pfam" id="PF17853"/>
    </source>
</evidence>
<sequence>MRSGLREDTIRRIEQATGRLATQSVARMDDELVWFRELPADQRSWVTLVVQAGLQSYVDWLRSPDDVLRLTGEVFAAAPQAMARSVTLQQTVELVRESILVAEEQLPLLAGPDEAEIVSEELLRFSREIAFASARVYATAAESRGSWDDRLEALVIDSLVRGTDIGDPLPSQLAALGWRASGPITAIAGTQPDGGRSSRDALDEVHELTRRLGLDALAGVHGNRLVIVFAGAADPAAAAAQLVPLFGEGPIVISPEASEVTAASTVTRAALSGLRAVVAWPAAPRPVAADALLPERTLAGDELAREALLEAVYRPLVAAGEVLVRTVSTFLESGGALEATARALFVHANTVRYRLRRVTDVCGESPTDPRGAFTLRLALTLGRLDETG</sequence>
<evidence type="ECO:0000256" key="1">
    <source>
        <dbReference type="ARBA" id="ARBA00006754"/>
    </source>
</evidence>
<reference evidence="4" key="1">
    <citation type="submission" date="2022-05" db="EMBL/GenBank/DDBJ databases">
        <title>Jatrophihabitans sp. SB3-54 whole genome sequence.</title>
        <authorList>
            <person name="Suh M.K."/>
            <person name="Eom M.K."/>
            <person name="Kim J.S."/>
            <person name="Kim H.S."/>
            <person name="Do H.E."/>
            <person name="Shin Y.K."/>
            <person name="Lee J.-S."/>
        </authorList>
    </citation>
    <scope>NUCLEOTIDE SEQUENCE</scope>
    <source>
        <strain evidence="4">SB3-54</strain>
    </source>
</reference>
<organism evidence="4 5">
    <name type="scientific">Jatrophihabitans cynanchi</name>
    <dbReference type="NCBI Taxonomy" id="2944128"/>
    <lineage>
        <taxon>Bacteria</taxon>
        <taxon>Bacillati</taxon>
        <taxon>Actinomycetota</taxon>
        <taxon>Actinomycetes</taxon>
        <taxon>Jatrophihabitantales</taxon>
        <taxon>Jatrophihabitantaceae</taxon>
        <taxon>Jatrophihabitans</taxon>
    </lineage>
</organism>
<dbReference type="EMBL" id="CP097463">
    <property type="protein sequence ID" value="WAX56533.1"/>
    <property type="molecule type" value="Genomic_DNA"/>
</dbReference>